<comment type="caution">
    <text evidence="2">The sequence shown here is derived from an EMBL/GenBank/DDBJ whole genome shotgun (WGS) entry which is preliminary data.</text>
</comment>
<evidence type="ECO:0000259" key="1">
    <source>
        <dbReference type="Pfam" id="PF04945"/>
    </source>
</evidence>
<organism evidence="2">
    <name type="scientific">invertebrate metagenome</name>
    <dbReference type="NCBI Taxonomy" id="1711999"/>
    <lineage>
        <taxon>unclassified sequences</taxon>
        <taxon>metagenomes</taxon>
        <taxon>organismal metagenomes</taxon>
    </lineage>
</organism>
<gene>
    <name evidence="2" type="ORF">CI610_01164</name>
</gene>
<dbReference type="InterPro" id="IPR007029">
    <property type="entry name" value="YHS_dom"/>
</dbReference>
<feature type="domain" description="YHS" evidence="1">
    <location>
        <begin position="50"/>
        <end position="95"/>
    </location>
</feature>
<reference evidence="2" key="1">
    <citation type="journal article" date="2017" name="Appl. Environ. Microbiol.">
        <title>Molecular characterization of an Endozoicomonas-like organism causing infection in king scallop Pecten maximus L.</title>
        <authorList>
            <person name="Cano I."/>
            <person name="van Aerle R."/>
            <person name="Ross S."/>
            <person name="Verner-Jeffreys D.W."/>
            <person name="Paley R.K."/>
            <person name="Rimmer G."/>
            <person name="Ryder D."/>
            <person name="Hooper P."/>
            <person name="Stone D."/>
            <person name="Feist S.W."/>
        </authorList>
    </citation>
    <scope>NUCLEOTIDE SEQUENCE</scope>
</reference>
<name>A0A2H9T9C4_9ZZZZ</name>
<proteinExistence type="predicted"/>
<dbReference type="AlphaFoldDB" id="A0A2H9T9C4"/>
<protein>
    <recommendedName>
        <fullName evidence="1">YHS domain-containing protein</fullName>
    </recommendedName>
</protein>
<dbReference type="NCBIfam" id="NF041384">
    <property type="entry name" value="YHS_seleno_dom"/>
    <property type="match status" value="1"/>
</dbReference>
<sequence>MSQGMSVRKKLLHLWVSGLLIIGVSFNAWGNGSIYTGWLSNKAVSGYDPVAYFTEGEAIKGKPDFIWSYQGADWYFSSKKHMKLFKSDPEKYSPQYGGHCAWAIAVKGRKVAGDPIYWTIVKDKLFLNYNQSTQKKWRSTSTQMIRDGDKNWAAQ</sequence>
<evidence type="ECO:0000313" key="2">
    <source>
        <dbReference type="EMBL" id="PJE79851.1"/>
    </source>
</evidence>
<dbReference type="Pfam" id="PF04945">
    <property type="entry name" value="YHS"/>
    <property type="match status" value="1"/>
</dbReference>
<dbReference type="EMBL" id="NSIT01000044">
    <property type="protein sequence ID" value="PJE79851.1"/>
    <property type="molecule type" value="Genomic_DNA"/>
</dbReference>
<accession>A0A2H9T9C4</accession>